<dbReference type="InterPro" id="IPR005119">
    <property type="entry name" value="LysR_subst-bd"/>
</dbReference>
<keyword evidence="3" id="KW-0238">DNA-binding</keyword>
<feature type="domain" description="HTH lysR-type" evidence="5">
    <location>
        <begin position="1"/>
        <end position="58"/>
    </location>
</feature>
<dbReference type="Gene3D" id="1.10.10.10">
    <property type="entry name" value="Winged helix-like DNA-binding domain superfamily/Winged helix DNA-binding domain"/>
    <property type="match status" value="1"/>
</dbReference>
<dbReference type="RefSeq" id="WP_222158661.1">
    <property type="nucleotide sequence ID" value="NZ_CP081864.1"/>
</dbReference>
<dbReference type="SUPFAM" id="SSF46785">
    <property type="entry name" value="Winged helix' DNA-binding domain"/>
    <property type="match status" value="1"/>
</dbReference>
<dbReference type="Pfam" id="PF03466">
    <property type="entry name" value="LysR_substrate"/>
    <property type="match status" value="1"/>
</dbReference>
<dbReference type="CDD" id="cd08414">
    <property type="entry name" value="PBP2_LTTR_aromatics_like"/>
    <property type="match status" value="1"/>
</dbReference>
<evidence type="ECO:0000256" key="2">
    <source>
        <dbReference type="ARBA" id="ARBA00023015"/>
    </source>
</evidence>
<dbReference type="InterPro" id="IPR036388">
    <property type="entry name" value="WH-like_DNA-bd_sf"/>
</dbReference>
<keyword evidence="7" id="KW-1185">Reference proteome</keyword>
<protein>
    <submittedName>
        <fullName evidence="6">LysR family transcriptional regulator</fullName>
    </submittedName>
</protein>
<proteinExistence type="inferred from homology"/>
<reference evidence="6 7" key="1">
    <citation type="submission" date="2021-08" db="EMBL/GenBank/DDBJ databases">
        <title>Culture and genomic analysis of Symbiopectobacterium purcellii sp. nov. gen. nov., isolated from the leafhopper Empoasca decipiens.</title>
        <authorList>
            <person name="Nadal-Jimenez P."/>
            <person name="Siozios S."/>
            <person name="Halliday N."/>
            <person name="Camara M."/>
            <person name="Hurst G.D.D."/>
        </authorList>
    </citation>
    <scope>NUCLEOTIDE SEQUENCE [LARGE SCALE GENOMIC DNA]</scope>
    <source>
        <strain evidence="6 7">SyEd1</strain>
    </source>
</reference>
<dbReference type="PROSITE" id="PS50931">
    <property type="entry name" value="HTH_LYSR"/>
    <property type="match status" value="1"/>
</dbReference>
<evidence type="ECO:0000256" key="1">
    <source>
        <dbReference type="ARBA" id="ARBA00009437"/>
    </source>
</evidence>
<dbReference type="PANTHER" id="PTHR30346:SF28">
    <property type="entry name" value="HTH-TYPE TRANSCRIPTIONAL REGULATOR CYNR"/>
    <property type="match status" value="1"/>
</dbReference>
<organism evidence="6 7">
    <name type="scientific">Symbiopectobacterium purcellii</name>
    <dbReference type="NCBI Taxonomy" id="2871826"/>
    <lineage>
        <taxon>Bacteria</taxon>
        <taxon>Pseudomonadati</taxon>
        <taxon>Pseudomonadota</taxon>
        <taxon>Gammaproteobacteria</taxon>
        <taxon>Enterobacterales</taxon>
        <taxon>Enterobacteriaceae</taxon>
    </lineage>
</organism>
<evidence type="ECO:0000313" key="7">
    <source>
        <dbReference type="Proteomes" id="UP000825886"/>
    </source>
</evidence>
<gene>
    <name evidence="6" type="ORF">K6K13_20795</name>
</gene>
<dbReference type="Pfam" id="PF00126">
    <property type="entry name" value="HTH_1"/>
    <property type="match status" value="1"/>
</dbReference>
<keyword evidence="4" id="KW-0804">Transcription</keyword>
<comment type="similarity">
    <text evidence="1">Belongs to the LysR transcriptional regulatory family.</text>
</comment>
<evidence type="ECO:0000256" key="3">
    <source>
        <dbReference type="ARBA" id="ARBA00023125"/>
    </source>
</evidence>
<dbReference type="PANTHER" id="PTHR30346">
    <property type="entry name" value="TRANSCRIPTIONAL DUAL REGULATOR HCAR-RELATED"/>
    <property type="match status" value="1"/>
</dbReference>
<dbReference type="InterPro" id="IPR036390">
    <property type="entry name" value="WH_DNA-bd_sf"/>
</dbReference>
<evidence type="ECO:0000256" key="4">
    <source>
        <dbReference type="ARBA" id="ARBA00023163"/>
    </source>
</evidence>
<dbReference type="SUPFAM" id="SSF53850">
    <property type="entry name" value="Periplasmic binding protein-like II"/>
    <property type="match status" value="1"/>
</dbReference>
<name>A0ABX9AK54_9ENTR</name>
<dbReference type="InterPro" id="IPR000847">
    <property type="entry name" value="LysR_HTH_N"/>
</dbReference>
<sequence>MNIKQLRYFCKVVETGSASQAAKMLDLAPAAISMQISALEKELNGELFNRSSRPMTLTRLGEFIYQRAPEIIFNIEKLEKDAWQYVNSKSITLTLGFVRSVMFNLIPETIKYFADTHGHIEINLKEVLSEHQPELLLNHELDIGFTREMDNDNFIGHELNHELIMIDPLIEAIPKNHYLSKKKYITLRDFCNSPFIIFPSDPKSGYSLRVFEKFDEYGIRPAVSHRVVEIHTALALVGAGLGVTLVGKTTIPNNRQDIIFLPIEDFRCLSYIYAVYNPKNTNPNIHAFIDTMKKIAE</sequence>
<dbReference type="Proteomes" id="UP000825886">
    <property type="component" value="Chromosome"/>
</dbReference>
<accession>A0ABX9AK54</accession>
<evidence type="ECO:0000259" key="5">
    <source>
        <dbReference type="PROSITE" id="PS50931"/>
    </source>
</evidence>
<evidence type="ECO:0000313" key="6">
    <source>
        <dbReference type="EMBL" id="QZN95569.1"/>
    </source>
</evidence>
<dbReference type="EMBL" id="CP081864">
    <property type="protein sequence ID" value="QZN95569.1"/>
    <property type="molecule type" value="Genomic_DNA"/>
</dbReference>
<keyword evidence="2" id="KW-0805">Transcription regulation</keyword>
<dbReference type="Gene3D" id="3.40.190.10">
    <property type="entry name" value="Periplasmic binding protein-like II"/>
    <property type="match status" value="2"/>
</dbReference>